<reference evidence="3 4" key="1">
    <citation type="submission" date="2019-06" db="EMBL/GenBank/DDBJ databases">
        <authorList>
            <person name="Palmer J.M."/>
        </authorList>
    </citation>
    <scope>NUCLEOTIDE SEQUENCE [LARGE SCALE GENOMIC DNA]</scope>
    <source>
        <strain evidence="1 3">TWF102</strain>
        <strain evidence="2 4">TWF703</strain>
    </source>
</reference>
<protein>
    <submittedName>
        <fullName evidence="2">Uncharacterized protein</fullName>
    </submittedName>
</protein>
<comment type="caution">
    <text evidence="2">The sequence shown here is derived from an EMBL/GenBank/DDBJ whole genome shotgun (WGS) entry which is preliminary data.</text>
</comment>
<evidence type="ECO:0000313" key="4">
    <source>
        <dbReference type="Proteomes" id="UP000480548"/>
    </source>
</evidence>
<evidence type="ECO:0000313" key="2">
    <source>
        <dbReference type="EMBL" id="KAF3142123.1"/>
    </source>
</evidence>
<organism evidence="2 4">
    <name type="scientific">Orbilia oligospora</name>
    <name type="common">Nematode-trapping fungus</name>
    <name type="synonym">Arthrobotrys oligospora</name>
    <dbReference type="NCBI Taxonomy" id="2813651"/>
    <lineage>
        <taxon>Eukaryota</taxon>
        <taxon>Fungi</taxon>
        <taxon>Dikarya</taxon>
        <taxon>Ascomycota</taxon>
        <taxon>Pezizomycotina</taxon>
        <taxon>Orbiliomycetes</taxon>
        <taxon>Orbiliales</taxon>
        <taxon>Orbiliaceae</taxon>
        <taxon>Orbilia</taxon>
    </lineage>
</organism>
<sequence length="151" mass="17177">MRGNLLQIVKIQFTTGSQKDQESTNGDEFDDEMVSMECLRILVRNPKFGNSGTLGTGREPSDTIQHCGHMWEAVHRCVGMAQHEYTRRFANYEPPNGQKFMRTCLKMLSRWLNLKDARKCEAKTRAGGLVFGHTNTLIQDVQLGRSTLINE</sequence>
<dbReference type="AlphaFoldDB" id="A0A7C8P1Q7"/>
<dbReference type="EMBL" id="WIQW01000002">
    <property type="protein sequence ID" value="KAF3112871.1"/>
    <property type="molecule type" value="Genomic_DNA"/>
</dbReference>
<dbReference type="EMBL" id="WIQZ01000012">
    <property type="protein sequence ID" value="KAF3142123.1"/>
    <property type="molecule type" value="Genomic_DNA"/>
</dbReference>
<proteinExistence type="predicted"/>
<accession>A0A7C8P1Q7</accession>
<gene>
    <name evidence="1" type="ORF">TWF102_004263</name>
    <name evidence="2" type="ORF">TWF703_001346</name>
</gene>
<evidence type="ECO:0000313" key="3">
    <source>
        <dbReference type="Proteomes" id="UP000475325"/>
    </source>
</evidence>
<evidence type="ECO:0000313" key="1">
    <source>
        <dbReference type="EMBL" id="KAF3112871.1"/>
    </source>
</evidence>
<name>A0A7C8P1Q7_ORBOL</name>
<dbReference type="Proteomes" id="UP000475325">
    <property type="component" value="Unassembled WGS sequence"/>
</dbReference>
<dbReference type="Proteomes" id="UP000480548">
    <property type="component" value="Unassembled WGS sequence"/>
</dbReference>